<dbReference type="SUPFAM" id="SSF50685">
    <property type="entry name" value="Barwin-like endoglucanases"/>
    <property type="match status" value="1"/>
</dbReference>
<dbReference type="EMBL" id="CP023737">
    <property type="protein sequence ID" value="ATQ67188.1"/>
    <property type="molecule type" value="Genomic_DNA"/>
</dbReference>
<feature type="domain" description="RlpA-like protein double-psi beta-barrel" evidence="5">
    <location>
        <begin position="24"/>
        <end position="107"/>
    </location>
</feature>
<dbReference type="GO" id="GO:0008932">
    <property type="term" value="F:lytic endotransglycosylase activity"/>
    <property type="evidence" value="ECO:0007669"/>
    <property type="project" value="UniProtKB-UniRule"/>
</dbReference>
<name>A0A2D2CWQ0_METT3</name>
<dbReference type="KEGG" id="mtw:CQW49_04235"/>
<sequence length="113" mass="11935">MKRLIIGLAVVSVSASTALGQSIVGKASYYGYGGRTASGSHVGHMTAAHRSLPFGSRVRVTNLANDRSVIVTINDRGPFVRGRVIDVSVHAAESLGFRSAGVARVKVERVSER</sequence>
<evidence type="ECO:0000256" key="2">
    <source>
        <dbReference type="ARBA" id="ARBA00023316"/>
    </source>
</evidence>
<dbReference type="EC" id="4.2.2.-" evidence="3"/>
<protein>
    <recommendedName>
        <fullName evidence="3">Endolytic peptidoglycan transglycosylase RlpA</fullName>
        <ecNumber evidence="3">4.2.2.-</ecNumber>
    </recommendedName>
</protein>
<keyword evidence="2 3" id="KW-0961">Cell wall biogenesis/degradation</keyword>
<proteinExistence type="inferred from homology"/>
<dbReference type="NCBIfam" id="TIGR00413">
    <property type="entry name" value="rlpA"/>
    <property type="match status" value="1"/>
</dbReference>
<evidence type="ECO:0000256" key="4">
    <source>
        <dbReference type="RuleBase" id="RU003495"/>
    </source>
</evidence>
<dbReference type="CDD" id="cd22268">
    <property type="entry name" value="DPBB_RlpA-like"/>
    <property type="match status" value="1"/>
</dbReference>
<gene>
    <name evidence="3" type="primary">rlpA</name>
    <name evidence="6" type="ORF">CQW49_04235</name>
</gene>
<evidence type="ECO:0000313" key="6">
    <source>
        <dbReference type="EMBL" id="ATQ67188.1"/>
    </source>
</evidence>
<dbReference type="InterPro" id="IPR036908">
    <property type="entry name" value="RlpA-like_sf"/>
</dbReference>
<evidence type="ECO:0000313" key="7">
    <source>
        <dbReference type="Proteomes" id="UP000230709"/>
    </source>
</evidence>
<keyword evidence="6" id="KW-0449">Lipoprotein</keyword>
<reference evidence="7" key="1">
    <citation type="submission" date="2017-10" db="EMBL/GenBank/DDBJ databases">
        <title>Completed PacBio SMRT sequence of Methylosinus trichosporium OB3b reveals presence of a third large plasmid.</title>
        <authorList>
            <person name="Charles T.C."/>
            <person name="Lynch M.D.J."/>
            <person name="Heil J.R."/>
            <person name="Cheng J."/>
        </authorList>
    </citation>
    <scope>NUCLEOTIDE SEQUENCE [LARGE SCALE GENOMIC DNA]</scope>
    <source>
        <strain evidence="7">OB3b</strain>
    </source>
</reference>
<comment type="function">
    <text evidence="3">Lytic transglycosylase with a strong preference for naked glycan strands that lack stem peptides.</text>
</comment>
<dbReference type="STRING" id="595536.GCA_000178815_04315"/>
<dbReference type="Proteomes" id="UP000230709">
    <property type="component" value="Chromosome"/>
</dbReference>
<dbReference type="GO" id="GO:0071555">
    <property type="term" value="P:cell wall organization"/>
    <property type="evidence" value="ECO:0007669"/>
    <property type="project" value="UniProtKB-KW"/>
</dbReference>
<dbReference type="AlphaFoldDB" id="A0A2D2CWQ0"/>
<comment type="similarity">
    <text evidence="3 4">Belongs to the RlpA family.</text>
</comment>
<dbReference type="PANTHER" id="PTHR34183">
    <property type="entry name" value="ENDOLYTIC PEPTIDOGLYCAN TRANSGLYCOSYLASE RLPA"/>
    <property type="match status" value="1"/>
</dbReference>
<accession>A0A2D2CWQ0</accession>
<evidence type="ECO:0000259" key="5">
    <source>
        <dbReference type="Pfam" id="PF03330"/>
    </source>
</evidence>
<dbReference type="PANTHER" id="PTHR34183:SF8">
    <property type="entry name" value="ENDOLYTIC PEPTIDOGLYCAN TRANSGLYCOSYLASE RLPA-RELATED"/>
    <property type="match status" value="1"/>
</dbReference>
<dbReference type="GO" id="GO:0000270">
    <property type="term" value="P:peptidoglycan metabolic process"/>
    <property type="evidence" value="ECO:0007669"/>
    <property type="project" value="UniProtKB-UniRule"/>
</dbReference>
<dbReference type="InterPro" id="IPR012997">
    <property type="entry name" value="RplA"/>
</dbReference>
<dbReference type="InterPro" id="IPR009009">
    <property type="entry name" value="RlpA-like_DPBB"/>
</dbReference>
<dbReference type="HAMAP" id="MF_02071">
    <property type="entry name" value="RlpA"/>
    <property type="match status" value="1"/>
</dbReference>
<dbReference type="Gene3D" id="2.40.40.10">
    <property type="entry name" value="RlpA-like domain"/>
    <property type="match status" value="1"/>
</dbReference>
<dbReference type="RefSeq" id="WP_003613133.1">
    <property type="nucleotide sequence ID" value="NZ_ADVE02000001.1"/>
</dbReference>
<dbReference type="Pfam" id="PF03330">
    <property type="entry name" value="DPBB_1"/>
    <property type="match status" value="1"/>
</dbReference>
<evidence type="ECO:0000256" key="1">
    <source>
        <dbReference type="ARBA" id="ARBA00023239"/>
    </source>
</evidence>
<keyword evidence="7" id="KW-1185">Reference proteome</keyword>
<keyword evidence="1 3" id="KW-0456">Lyase</keyword>
<organism evidence="6 7">
    <name type="scientific">Methylosinus trichosporium (strain ATCC 35070 / NCIMB 11131 / UNIQEM 75 / OB3b)</name>
    <dbReference type="NCBI Taxonomy" id="595536"/>
    <lineage>
        <taxon>Bacteria</taxon>
        <taxon>Pseudomonadati</taxon>
        <taxon>Pseudomonadota</taxon>
        <taxon>Alphaproteobacteria</taxon>
        <taxon>Hyphomicrobiales</taxon>
        <taxon>Methylocystaceae</taxon>
        <taxon>Methylosinus</taxon>
    </lineage>
</organism>
<dbReference type="InterPro" id="IPR034718">
    <property type="entry name" value="RlpA"/>
</dbReference>
<evidence type="ECO:0000256" key="3">
    <source>
        <dbReference type="HAMAP-Rule" id="MF_02071"/>
    </source>
</evidence>